<dbReference type="InterPro" id="IPR015915">
    <property type="entry name" value="Kelch-typ_b-propeller"/>
</dbReference>
<evidence type="ECO:0000313" key="2">
    <source>
        <dbReference type="Proteomes" id="UP001187471"/>
    </source>
</evidence>
<dbReference type="Pfam" id="PF07893">
    <property type="entry name" value="DUF1668"/>
    <property type="match status" value="1"/>
</dbReference>
<proteinExistence type="predicted"/>
<name>A0AA88ULG1_9ASTE</name>
<dbReference type="EMBL" id="JAVXUO010000724">
    <property type="protein sequence ID" value="KAK2989580.1"/>
    <property type="molecule type" value="Genomic_DNA"/>
</dbReference>
<reference evidence="1" key="1">
    <citation type="submission" date="2022-12" db="EMBL/GenBank/DDBJ databases">
        <title>Draft genome assemblies for two species of Escallonia (Escalloniales).</title>
        <authorList>
            <person name="Chanderbali A."/>
            <person name="Dervinis C."/>
            <person name="Anghel I."/>
            <person name="Soltis D."/>
            <person name="Soltis P."/>
            <person name="Zapata F."/>
        </authorList>
    </citation>
    <scope>NUCLEOTIDE SEQUENCE</scope>
    <source>
        <strain evidence="1">UCBG92.1500</strain>
        <tissue evidence="1">Leaf</tissue>
    </source>
</reference>
<dbReference type="SUPFAM" id="SSF117281">
    <property type="entry name" value="Kelch motif"/>
    <property type="match status" value="1"/>
</dbReference>
<accession>A0AA88ULG1</accession>
<dbReference type="Gene3D" id="2.120.10.80">
    <property type="entry name" value="Kelch-type beta propeller"/>
    <property type="match status" value="1"/>
</dbReference>
<organism evidence="1 2">
    <name type="scientific">Escallonia rubra</name>
    <dbReference type="NCBI Taxonomy" id="112253"/>
    <lineage>
        <taxon>Eukaryota</taxon>
        <taxon>Viridiplantae</taxon>
        <taxon>Streptophyta</taxon>
        <taxon>Embryophyta</taxon>
        <taxon>Tracheophyta</taxon>
        <taxon>Spermatophyta</taxon>
        <taxon>Magnoliopsida</taxon>
        <taxon>eudicotyledons</taxon>
        <taxon>Gunneridae</taxon>
        <taxon>Pentapetalae</taxon>
        <taxon>asterids</taxon>
        <taxon>campanulids</taxon>
        <taxon>Escalloniales</taxon>
        <taxon>Escalloniaceae</taxon>
        <taxon>Escallonia</taxon>
    </lineage>
</organism>
<dbReference type="AlphaFoldDB" id="A0AA88ULG1"/>
<dbReference type="Proteomes" id="UP001187471">
    <property type="component" value="Unassembled WGS sequence"/>
</dbReference>
<sequence>MSVGAATLVVPPVNEEETDPCLQFRRSASSEKEEEKVVTKKCVLYLVLEFAQGDHACKIYPIEVGPGAPEKAFPSLSPPTALPKPVISFSFDHYPVRRGYVAIGHLIYMFGGRRGLILKDVTVYDTVTCSVKQASPMVYPKFDPTVVGPIRGVWDDRDPDVKETWRCFVIGHELTSHDFEALDVQFFHSGREPTSRWTSLPQPPVSRVERSPLLATVTGYRINSHAIIKDNNVILLATLGEGVFSYHVSESIWTSIECSSPGPGPGLSTRIRLPFRNTATFFGPLGAYIACSPEYYPDIGRADYCAFRPYGPEPECLIAHKGRSAPKGSYDKIPVGDILTIPLARVEDIFVSNLGDERGTVQILHLSVEYGSFTTEKKHTAEVEESTDLQPRKRARHMKQVMAEVVKLPASTHETPALSPALNCETAQPSAVLSSIHIDGTSVIPVSKTERKRKHESNIEKKVKSDTFKRDIENLVGLQIIGTSKAIKLEQRVFGGIVLLCNPRHRAPGVHHVSVMHHLLTVHLVAATRQWDPQLLPYLNIVRIRYIIDGLDLRVRHQAGEHLRRDVIEPVVGDHLVVRPLVGYSGAVGAEAGEGDLDLLLRGYRLGCWGGEWEVVGAEEEPEVLDAEEGFDGGDGGGVWGDVVDYGVAGGAGAALEWLSRRWCYGREEAKSEKKQQHGLNPHLH</sequence>
<dbReference type="InterPro" id="IPR012871">
    <property type="entry name" value="DUF1668_ORYSA"/>
</dbReference>
<protein>
    <submittedName>
        <fullName evidence="1">Uncharacterized protein</fullName>
    </submittedName>
</protein>
<gene>
    <name evidence="1" type="ORF">RJ640_026908</name>
</gene>
<evidence type="ECO:0000313" key="1">
    <source>
        <dbReference type="EMBL" id="KAK2989580.1"/>
    </source>
</evidence>
<comment type="caution">
    <text evidence="1">The sequence shown here is derived from an EMBL/GenBank/DDBJ whole genome shotgun (WGS) entry which is preliminary data.</text>
</comment>
<keyword evidence="2" id="KW-1185">Reference proteome</keyword>